<reference evidence="2 3" key="1">
    <citation type="submission" date="2020-08" db="EMBL/GenBank/DDBJ databases">
        <title>Genomic Encyclopedia of Type Strains, Phase IV (KMG-IV): sequencing the most valuable type-strain genomes for metagenomic binning, comparative biology and taxonomic classification.</title>
        <authorList>
            <person name="Goeker M."/>
        </authorList>
    </citation>
    <scope>NUCLEOTIDE SEQUENCE [LARGE SCALE GENOMIC DNA]</scope>
    <source>
        <strain evidence="2 3">YIM 65646</strain>
    </source>
</reference>
<evidence type="ECO:0000313" key="3">
    <source>
        <dbReference type="Proteomes" id="UP000548476"/>
    </source>
</evidence>
<dbReference type="Gene3D" id="1.10.10.10">
    <property type="entry name" value="Winged helix-like DNA-binding domain superfamily/Winged helix DNA-binding domain"/>
    <property type="match status" value="1"/>
</dbReference>
<feature type="region of interest" description="Disordered" evidence="1">
    <location>
        <begin position="352"/>
        <end position="397"/>
    </location>
</feature>
<dbReference type="Gene3D" id="3.40.50.300">
    <property type="entry name" value="P-loop containing nucleotide triphosphate hydrolases"/>
    <property type="match status" value="1"/>
</dbReference>
<protein>
    <submittedName>
        <fullName evidence="2">DNA-binding CsgD family transcriptional regulator</fullName>
    </submittedName>
</protein>
<evidence type="ECO:0000256" key="1">
    <source>
        <dbReference type="SAM" id="MobiDB-lite"/>
    </source>
</evidence>
<dbReference type="SUPFAM" id="SSF46785">
    <property type="entry name" value="Winged helix' DNA-binding domain"/>
    <property type="match status" value="1"/>
</dbReference>
<feature type="compositionally biased region" description="Low complexity" evidence="1">
    <location>
        <begin position="360"/>
        <end position="372"/>
    </location>
</feature>
<gene>
    <name evidence="2" type="ORF">HNR73_006116</name>
</gene>
<dbReference type="Proteomes" id="UP000548476">
    <property type="component" value="Unassembled WGS sequence"/>
</dbReference>
<dbReference type="Pfam" id="PF13481">
    <property type="entry name" value="AAA_25"/>
    <property type="match status" value="1"/>
</dbReference>
<dbReference type="InterPro" id="IPR027417">
    <property type="entry name" value="P-loop_NTPase"/>
</dbReference>
<dbReference type="SUPFAM" id="SSF52540">
    <property type="entry name" value="P-loop containing nucleoside triphosphate hydrolases"/>
    <property type="match status" value="1"/>
</dbReference>
<accession>A0A841FQ72</accession>
<dbReference type="AlphaFoldDB" id="A0A841FQ72"/>
<dbReference type="RefSeq" id="WP_184791023.1">
    <property type="nucleotide sequence ID" value="NZ_BONT01000047.1"/>
</dbReference>
<dbReference type="Pfam" id="PF13412">
    <property type="entry name" value="HTH_24"/>
    <property type="match status" value="1"/>
</dbReference>
<comment type="caution">
    <text evidence="2">The sequence shown here is derived from an EMBL/GenBank/DDBJ whole genome shotgun (WGS) entry which is preliminary data.</text>
</comment>
<dbReference type="EMBL" id="JACHGT010000015">
    <property type="protein sequence ID" value="MBB6038236.1"/>
    <property type="molecule type" value="Genomic_DNA"/>
</dbReference>
<dbReference type="InterPro" id="IPR036388">
    <property type="entry name" value="WH-like_DNA-bd_sf"/>
</dbReference>
<dbReference type="GO" id="GO:0003677">
    <property type="term" value="F:DNA binding"/>
    <property type="evidence" value="ECO:0007669"/>
    <property type="project" value="UniProtKB-KW"/>
</dbReference>
<keyword evidence="2" id="KW-0238">DNA-binding</keyword>
<keyword evidence="3" id="KW-1185">Reference proteome</keyword>
<dbReference type="InterPro" id="IPR036390">
    <property type="entry name" value="WH_DNA-bd_sf"/>
</dbReference>
<name>A0A841FQ72_9ACTN</name>
<proteinExistence type="predicted"/>
<dbReference type="GO" id="GO:0003700">
    <property type="term" value="F:DNA-binding transcription factor activity"/>
    <property type="evidence" value="ECO:0007669"/>
    <property type="project" value="InterPro"/>
</dbReference>
<organism evidence="2 3">
    <name type="scientific">Phytomonospora endophytica</name>
    <dbReference type="NCBI Taxonomy" id="714109"/>
    <lineage>
        <taxon>Bacteria</taxon>
        <taxon>Bacillati</taxon>
        <taxon>Actinomycetota</taxon>
        <taxon>Actinomycetes</taxon>
        <taxon>Micromonosporales</taxon>
        <taxon>Micromonosporaceae</taxon>
        <taxon>Phytomonospora</taxon>
    </lineage>
</organism>
<sequence length="397" mass="42570">MTGVLPAFVPVELPGPLNGSGRPGRVVEEPPFGPYEEPVWVPKMETISAAELQTMEFPEPNWAIPGLLPEGLTLFAGSPKLGKSWFVYGAGLHIAAGMPVLGDIEAEQGPVLYLALEDTLRRLQGRMNSILGGTQAPKDFYSTTKCPPFGSGGEEELHYWLGKHPGTRLVIIDTFVKMRAETRSSASVYEADYHAADRIKQIADAHQVAIVVVHHTRKMSATDFQDTVSGSNGLAGAADATLVLDRARTANHGTLSLTGRDVEESALALVFDPETGLWGYDDVPAGDNDLTATQLDITRYLRSNPDTSPKDIAEALGLKPDSVRTTCRRMAEKGHLAVDASSRYPVYRAAREADGGEGRSLSLLSPCPSGSPDQGERHPHKGTAEGQPSPAVPQTEV</sequence>
<evidence type="ECO:0000313" key="2">
    <source>
        <dbReference type="EMBL" id="MBB6038236.1"/>
    </source>
</evidence>